<dbReference type="OrthoDB" id="5955317at2759"/>
<sequence>MPRRGNRKRLKYRANDLSSHRVTVADFANSDPAVVKSGRVKKAVANAVQKEGERRRRI</sequence>
<protein>
    <submittedName>
        <fullName evidence="1">Uncharacterized protein</fullName>
    </submittedName>
</protein>
<dbReference type="GO" id="GO:0031647">
    <property type="term" value="P:regulation of protein stability"/>
    <property type="evidence" value="ECO:0007669"/>
    <property type="project" value="TreeGrafter"/>
</dbReference>
<accession>A0A8J6EAN0</accession>
<dbReference type="Proteomes" id="UP000770717">
    <property type="component" value="Unassembled WGS sequence"/>
</dbReference>
<dbReference type="PANTHER" id="PTHR20988">
    <property type="entry name" value="TRANSMEMBRANE PROTEIN 183A-RELATED"/>
    <property type="match status" value="1"/>
</dbReference>
<name>A0A8J6EAN0_ELECQ</name>
<dbReference type="EMBL" id="WNTK01004281">
    <property type="protein sequence ID" value="KAG9464543.1"/>
    <property type="molecule type" value="Genomic_DNA"/>
</dbReference>
<evidence type="ECO:0000313" key="2">
    <source>
        <dbReference type="Proteomes" id="UP000770717"/>
    </source>
</evidence>
<reference evidence="1" key="1">
    <citation type="thesis" date="2020" institute="ProQuest LLC" country="789 East Eisenhower Parkway, Ann Arbor, MI, USA">
        <title>Comparative Genomics and Chromosome Evolution.</title>
        <authorList>
            <person name="Mudd A.B."/>
        </authorList>
    </citation>
    <scope>NUCLEOTIDE SEQUENCE</scope>
    <source>
        <strain evidence="1">HN-11 Male</strain>
        <tissue evidence="1">Kidney and liver</tissue>
    </source>
</reference>
<gene>
    <name evidence="1" type="ORF">GDO78_019780</name>
</gene>
<evidence type="ECO:0000313" key="1">
    <source>
        <dbReference type="EMBL" id="KAG9464543.1"/>
    </source>
</evidence>
<proteinExistence type="predicted"/>
<dbReference type="GO" id="GO:0019005">
    <property type="term" value="C:SCF ubiquitin ligase complex"/>
    <property type="evidence" value="ECO:0007669"/>
    <property type="project" value="TreeGrafter"/>
</dbReference>
<comment type="caution">
    <text evidence="1">The sequence shown here is derived from an EMBL/GenBank/DDBJ whole genome shotgun (WGS) entry which is preliminary data.</text>
</comment>
<organism evidence="1 2">
    <name type="scientific">Eleutherodactylus coqui</name>
    <name type="common">Puerto Rican coqui</name>
    <dbReference type="NCBI Taxonomy" id="57060"/>
    <lineage>
        <taxon>Eukaryota</taxon>
        <taxon>Metazoa</taxon>
        <taxon>Chordata</taxon>
        <taxon>Craniata</taxon>
        <taxon>Vertebrata</taxon>
        <taxon>Euteleostomi</taxon>
        <taxon>Amphibia</taxon>
        <taxon>Batrachia</taxon>
        <taxon>Anura</taxon>
        <taxon>Neobatrachia</taxon>
        <taxon>Hyloidea</taxon>
        <taxon>Eleutherodactylidae</taxon>
        <taxon>Eleutherodactylinae</taxon>
        <taxon>Eleutherodactylus</taxon>
        <taxon>Eleutherodactylus</taxon>
    </lineage>
</organism>
<dbReference type="InterPro" id="IPR026509">
    <property type="entry name" value="TMEM183"/>
</dbReference>
<dbReference type="AlphaFoldDB" id="A0A8J6EAN0"/>
<dbReference type="PANTHER" id="PTHR20988:SF2">
    <property type="entry name" value="TRANSMEMBRANE PROTEIN 183A-RELATED"/>
    <property type="match status" value="1"/>
</dbReference>
<keyword evidence="2" id="KW-1185">Reference proteome</keyword>